<feature type="region of interest" description="Disordered" evidence="1">
    <location>
        <begin position="65"/>
        <end position="99"/>
    </location>
</feature>
<evidence type="ECO:0000313" key="2">
    <source>
        <dbReference type="EMBL" id="CAH2101059.1"/>
    </source>
</evidence>
<name>A0AAU9UN55_EUPED</name>
<organism evidence="2 3">
    <name type="scientific">Euphydryas editha</name>
    <name type="common">Edith's checkerspot</name>
    <dbReference type="NCBI Taxonomy" id="104508"/>
    <lineage>
        <taxon>Eukaryota</taxon>
        <taxon>Metazoa</taxon>
        <taxon>Ecdysozoa</taxon>
        <taxon>Arthropoda</taxon>
        <taxon>Hexapoda</taxon>
        <taxon>Insecta</taxon>
        <taxon>Pterygota</taxon>
        <taxon>Neoptera</taxon>
        <taxon>Endopterygota</taxon>
        <taxon>Lepidoptera</taxon>
        <taxon>Glossata</taxon>
        <taxon>Ditrysia</taxon>
        <taxon>Papilionoidea</taxon>
        <taxon>Nymphalidae</taxon>
        <taxon>Nymphalinae</taxon>
        <taxon>Euphydryas</taxon>
    </lineage>
</organism>
<feature type="compositionally biased region" description="Polar residues" evidence="1">
    <location>
        <begin position="80"/>
        <end position="99"/>
    </location>
</feature>
<reference evidence="2" key="1">
    <citation type="submission" date="2022-03" db="EMBL/GenBank/DDBJ databases">
        <authorList>
            <person name="Tunstrom K."/>
        </authorList>
    </citation>
    <scope>NUCLEOTIDE SEQUENCE</scope>
</reference>
<gene>
    <name evidence="2" type="ORF">EEDITHA_LOCUS15853</name>
</gene>
<comment type="caution">
    <text evidence="2">The sequence shown here is derived from an EMBL/GenBank/DDBJ whole genome shotgun (WGS) entry which is preliminary data.</text>
</comment>
<proteinExistence type="predicted"/>
<accession>A0AAU9UN55</accession>
<evidence type="ECO:0000313" key="3">
    <source>
        <dbReference type="Proteomes" id="UP001153954"/>
    </source>
</evidence>
<feature type="compositionally biased region" description="Basic and acidic residues" evidence="1">
    <location>
        <begin position="68"/>
        <end position="78"/>
    </location>
</feature>
<sequence length="293" mass="34342">MELEEICPYIVLTENICINKDTASERKNVNKENNNDTNYVNEENMDETINEPERIMGDANNEAEENMDETKNKTEGNMDRVTNGTEGIMNNANNETTGNMDEANMVNVFIYRNTGEAPKGTTKSGNPRLRRKYEESLDTGNENKKRLKIEKMSIKPGCNGETCRNKYFSSFTESERENINKLFWELKYEAQEMYIKSLLIVKEVNRRIKESSQIRKHTYSYFLEIENKKEEVSKIFFLTTLGYAEKNYRRVLDILKKPLNAQADQRSKREHTKKVNREQLKEHIESFRLAIGR</sequence>
<evidence type="ECO:0000256" key="1">
    <source>
        <dbReference type="SAM" id="MobiDB-lite"/>
    </source>
</evidence>
<keyword evidence="3" id="KW-1185">Reference proteome</keyword>
<protein>
    <submittedName>
        <fullName evidence="2">Uncharacterized protein</fullName>
    </submittedName>
</protein>
<dbReference type="Proteomes" id="UP001153954">
    <property type="component" value="Unassembled WGS sequence"/>
</dbReference>
<dbReference type="EMBL" id="CAKOGL010000023">
    <property type="protein sequence ID" value="CAH2101059.1"/>
    <property type="molecule type" value="Genomic_DNA"/>
</dbReference>
<dbReference type="AlphaFoldDB" id="A0AAU9UN55"/>